<dbReference type="InterPro" id="IPR002347">
    <property type="entry name" value="SDR_fam"/>
</dbReference>
<proteinExistence type="inferred from homology"/>
<dbReference type="PANTHER" id="PTHR43899:SF17">
    <property type="entry name" value="OS06G0299200 PROTEIN"/>
    <property type="match status" value="1"/>
</dbReference>
<dbReference type="PRINTS" id="PR00081">
    <property type="entry name" value="GDHRDH"/>
</dbReference>
<sequence>MKVSGACHHSRSLSSQLVVAVIRVMVARINSCSSPSEKAKCSRCKQTEGAKGERRYLPRMPPAWFFLLLTFVGAVSVVASSFRLLRYLALCLRRPRDLRRRYGTWAIVTGPTSGIGRSMATELARRGLNLVLLDLDAANLQETSDTIRSHHGVKTRTVVFDLSLVGTPQGDEAMRRLRSAIDGLDIGVLVNNAGVGRPAVAYLHEADVEAWARMVRVNLWALTEVTAAVLPGMVERGRGAVVNMGSASSEAIPSFPLNTIYAATKRYVATFSRSLYVEYRSKGIDVQCQAPFFVGTRLVPSAMLDNWLSAFVPTADAYARAAVRWIGHVPLCTPVVGHQLLWCLAGVVPDAAHDWLRLREHMRLRALSRRARAAAAHRGVQPTTSKSYLRLVQPAAWPPA</sequence>
<dbReference type="InterPro" id="IPR036291">
    <property type="entry name" value="NAD(P)-bd_dom_sf"/>
</dbReference>
<dbReference type="Proteomes" id="UP001497457">
    <property type="component" value="Chromosome 33rd"/>
</dbReference>
<comment type="similarity">
    <text evidence="2">Belongs to the short-chain dehydrogenases/reductases (SDR) family.</text>
</comment>
<evidence type="ECO:0000313" key="5">
    <source>
        <dbReference type="Proteomes" id="UP001497457"/>
    </source>
</evidence>
<dbReference type="SUPFAM" id="SSF51735">
    <property type="entry name" value="NAD(P)-binding Rossmann-fold domains"/>
    <property type="match status" value="1"/>
</dbReference>
<keyword evidence="1" id="KW-0560">Oxidoreductase</keyword>
<evidence type="ECO:0000313" key="4">
    <source>
        <dbReference type="EMBL" id="CAL5038149.1"/>
    </source>
</evidence>
<dbReference type="Gene3D" id="3.40.50.720">
    <property type="entry name" value="NAD(P)-binding Rossmann-like Domain"/>
    <property type="match status" value="1"/>
</dbReference>
<evidence type="ECO:0000256" key="1">
    <source>
        <dbReference type="ARBA" id="ARBA00023002"/>
    </source>
</evidence>
<organism evidence="4 5">
    <name type="scientific">Urochloa decumbens</name>
    <dbReference type="NCBI Taxonomy" id="240449"/>
    <lineage>
        <taxon>Eukaryota</taxon>
        <taxon>Viridiplantae</taxon>
        <taxon>Streptophyta</taxon>
        <taxon>Embryophyta</taxon>
        <taxon>Tracheophyta</taxon>
        <taxon>Spermatophyta</taxon>
        <taxon>Magnoliopsida</taxon>
        <taxon>Liliopsida</taxon>
        <taxon>Poales</taxon>
        <taxon>Poaceae</taxon>
        <taxon>PACMAD clade</taxon>
        <taxon>Panicoideae</taxon>
        <taxon>Panicodae</taxon>
        <taxon>Paniceae</taxon>
        <taxon>Melinidinae</taxon>
        <taxon>Urochloa</taxon>
    </lineage>
</organism>
<evidence type="ECO:0000256" key="3">
    <source>
        <dbReference type="SAM" id="Phobius"/>
    </source>
</evidence>
<reference evidence="4 5" key="2">
    <citation type="submission" date="2024-10" db="EMBL/GenBank/DDBJ databases">
        <authorList>
            <person name="Ryan C."/>
        </authorList>
    </citation>
    <scope>NUCLEOTIDE SEQUENCE [LARGE SCALE GENOMIC DNA]</scope>
</reference>
<dbReference type="AlphaFoldDB" id="A0ABC9DFZ8"/>
<reference evidence="5" key="1">
    <citation type="submission" date="2024-06" db="EMBL/GenBank/DDBJ databases">
        <authorList>
            <person name="Ryan C."/>
        </authorList>
    </citation>
    <scope>NUCLEOTIDE SEQUENCE [LARGE SCALE GENOMIC DNA]</scope>
</reference>
<keyword evidence="5" id="KW-1185">Reference proteome</keyword>
<dbReference type="EMBL" id="OZ075143">
    <property type="protein sequence ID" value="CAL5038149.1"/>
    <property type="molecule type" value="Genomic_DNA"/>
</dbReference>
<dbReference type="InterPro" id="IPR051019">
    <property type="entry name" value="VLCFA-Steroid_DH"/>
</dbReference>
<feature type="transmembrane region" description="Helical" evidence="3">
    <location>
        <begin position="63"/>
        <end position="85"/>
    </location>
</feature>
<dbReference type="Pfam" id="PF00106">
    <property type="entry name" value="adh_short"/>
    <property type="match status" value="1"/>
</dbReference>
<keyword evidence="3" id="KW-0472">Membrane</keyword>
<dbReference type="GO" id="GO:0016491">
    <property type="term" value="F:oxidoreductase activity"/>
    <property type="evidence" value="ECO:0007669"/>
    <property type="project" value="UniProtKB-KW"/>
</dbReference>
<dbReference type="PRINTS" id="PR00080">
    <property type="entry name" value="SDRFAMILY"/>
</dbReference>
<keyword evidence="3" id="KW-1133">Transmembrane helix</keyword>
<evidence type="ECO:0000256" key="2">
    <source>
        <dbReference type="RuleBase" id="RU000363"/>
    </source>
</evidence>
<dbReference type="CDD" id="cd05356">
    <property type="entry name" value="17beta-HSD1_like_SDR_c"/>
    <property type="match status" value="1"/>
</dbReference>
<dbReference type="FunFam" id="3.40.50.720:FF:000438">
    <property type="entry name" value="Os06g0299100 protein"/>
    <property type="match status" value="1"/>
</dbReference>
<gene>
    <name evidence="4" type="ORF">URODEC1_LOCUS84886</name>
</gene>
<accession>A0ABC9DFZ8</accession>
<dbReference type="PANTHER" id="PTHR43899">
    <property type="entry name" value="RH59310P"/>
    <property type="match status" value="1"/>
</dbReference>
<protein>
    <submittedName>
        <fullName evidence="4">Uncharacterized protein</fullName>
    </submittedName>
</protein>
<name>A0ABC9DFZ8_9POAL</name>
<keyword evidence="3" id="KW-0812">Transmembrane</keyword>